<dbReference type="EMBL" id="LAYC01000002">
    <property type="protein sequence ID" value="KYK58258.1"/>
    <property type="molecule type" value="Genomic_DNA"/>
</dbReference>
<evidence type="ECO:0000313" key="7">
    <source>
        <dbReference type="EMBL" id="KYK58258.1"/>
    </source>
</evidence>
<sequence length="579" mass="63761">MSRIQIPLDVLSTRLNLSDRLQGFRSGPLSGRFANLRSVSEFFDFKRFSKPANFGEVQSRVNYNLSHFSTNYAVVFAMLSLYALLTNWLLLFDIVLVIAGMFLIGRLEGRDLEFGTFRATSSQLYTGLLIVAIPLGLIASPFSTLLWLIGASGVAIIGHASFMDKPIDEAFSGEAELYTDDDDDDDETDTQDGGLSLLRRSMRISSDSLQFTGVDLGGQNGGAAPWGGYGESDDDEGEVIDSASISEYEYDVGGVYGDDADTPAVHDMEEALVRSALQRIGRARAKGRDEVKLNKEELAALDRRRQRIQEEEERQRRNSAMAGDARKKGRKEHRIAVPLSQVAPISRKERLSTASIRPRRESFPEGPEMQAYPRMGYFPPPSSSRTRPRSGTTSSTPHSRPHEDRAFSPNGRDEETHAWPSKRHVSESGPRRHASRASNRDDYSSSRSQVDPFQYLTGASPASYPNVAPASSRRYASGPAVMSYGRRRGLVASSPSSSRQGSQRRSCDDQTSDSSRTSEGTAADDRGNGVRIREPPGRGRDVGIVVEASPERGSKTPPKKKSSSPVKRKPMPGGRRKKK</sequence>
<reference evidence="7 8" key="1">
    <citation type="journal article" date="2016" name="Sci. Rep.">
        <title>Insights into Adaptations to a Near-Obligate Nematode Endoparasitic Lifestyle from the Finished Genome of Drechmeria coniospora.</title>
        <authorList>
            <person name="Zhang L."/>
            <person name="Zhou Z."/>
            <person name="Guo Q."/>
            <person name="Fokkens L."/>
            <person name="Miskei M."/>
            <person name="Pocsi I."/>
            <person name="Zhang W."/>
            <person name="Chen M."/>
            <person name="Wang L."/>
            <person name="Sun Y."/>
            <person name="Donzelli B.G."/>
            <person name="Gibson D.M."/>
            <person name="Nelson D.R."/>
            <person name="Luo J.G."/>
            <person name="Rep M."/>
            <person name="Liu H."/>
            <person name="Yang S."/>
            <person name="Wang J."/>
            <person name="Krasnoff S.B."/>
            <person name="Xu Y."/>
            <person name="Molnar I."/>
            <person name="Lin M."/>
        </authorList>
    </citation>
    <scope>NUCLEOTIDE SEQUENCE [LARGE SCALE GENOMIC DNA]</scope>
    <source>
        <strain evidence="7 8">ARSEF 6962</strain>
    </source>
</reference>
<proteinExistence type="predicted"/>
<dbReference type="AlphaFoldDB" id="A0A151GMF9"/>
<keyword evidence="2 6" id="KW-0812">Transmembrane</keyword>
<keyword evidence="3 6" id="KW-1133">Transmembrane helix</keyword>
<name>A0A151GMF9_DRECN</name>
<dbReference type="GeneID" id="63717914"/>
<feature type="compositionally biased region" description="Basic and acidic residues" evidence="5">
    <location>
        <begin position="306"/>
        <end position="316"/>
    </location>
</feature>
<dbReference type="PANTHER" id="PTHR19317:SF0">
    <property type="entry name" value="PRENYLATED RAB ACCEPTOR PROTEIN 1"/>
    <property type="match status" value="1"/>
</dbReference>
<evidence type="ECO:0000256" key="2">
    <source>
        <dbReference type="ARBA" id="ARBA00022692"/>
    </source>
</evidence>
<keyword evidence="8" id="KW-1185">Reference proteome</keyword>
<comment type="caution">
    <text evidence="7">The sequence shown here is derived from an EMBL/GenBank/DDBJ whole genome shotgun (WGS) entry which is preliminary data.</text>
</comment>
<feature type="transmembrane region" description="Helical" evidence="6">
    <location>
        <begin position="72"/>
        <end position="104"/>
    </location>
</feature>
<dbReference type="RefSeq" id="XP_040657610.1">
    <property type="nucleotide sequence ID" value="XM_040802577.1"/>
</dbReference>
<dbReference type="STRING" id="98403.A0A151GMF9"/>
<evidence type="ECO:0000313" key="8">
    <source>
        <dbReference type="Proteomes" id="UP000076580"/>
    </source>
</evidence>
<feature type="region of interest" description="Disordered" evidence="5">
    <location>
        <begin position="306"/>
        <end position="579"/>
    </location>
</feature>
<evidence type="ECO:0000256" key="5">
    <source>
        <dbReference type="SAM" id="MobiDB-lite"/>
    </source>
</evidence>
<evidence type="ECO:0008006" key="9">
    <source>
        <dbReference type="Google" id="ProtNLM"/>
    </source>
</evidence>
<dbReference type="GO" id="GO:0005794">
    <property type="term" value="C:Golgi apparatus"/>
    <property type="evidence" value="ECO:0007669"/>
    <property type="project" value="TreeGrafter"/>
</dbReference>
<gene>
    <name evidence="7" type="ORF">DCS_05271</name>
</gene>
<feature type="transmembrane region" description="Helical" evidence="6">
    <location>
        <begin position="124"/>
        <end position="149"/>
    </location>
</feature>
<accession>A0A151GMF9</accession>
<keyword evidence="4 6" id="KW-0472">Membrane</keyword>
<dbReference type="GO" id="GO:0016020">
    <property type="term" value="C:membrane"/>
    <property type="evidence" value="ECO:0007669"/>
    <property type="project" value="UniProtKB-SubCell"/>
</dbReference>
<dbReference type="InParanoid" id="A0A151GMF9"/>
<evidence type="ECO:0000256" key="3">
    <source>
        <dbReference type="ARBA" id="ARBA00022989"/>
    </source>
</evidence>
<dbReference type="PANTHER" id="PTHR19317">
    <property type="entry name" value="PRENYLATED RAB ACCEPTOR 1-RELATED"/>
    <property type="match status" value="1"/>
</dbReference>
<evidence type="ECO:0000256" key="1">
    <source>
        <dbReference type="ARBA" id="ARBA00004141"/>
    </source>
</evidence>
<feature type="compositionally biased region" description="Basic residues" evidence="5">
    <location>
        <begin position="557"/>
        <end position="579"/>
    </location>
</feature>
<dbReference type="InterPro" id="IPR004895">
    <property type="entry name" value="Prenylated_rab_accept_PRA1"/>
</dbReference>
<dbReference type="Pfam" id="PF03208">
    <property type="entry name" value="PRA1"/>
    <property type="match status" value="1"/>
</dbReference>
<feature type="compositionally biased region" description="Low complexity" evidence="5">
    <location>
        <begin position="383"/>
        <end position="398"/>
    </location>
</feature>
<evidence type="ECO:0000256" key="6">
    <source>
        <dbReference type="SAM" id="Phobius"/>
    </source>
</evidence>
<protein>
    <recommendedName>
        <fullName evidence="9">COPII vesicles protein Yip3</fullName>
    </recommendedName>
</protein>
<feature type="compositionally biased region" description="Basic and acidic residues" evidence="5">
    <location>
        <begin position="400"/>
        <end position="417"/>
    </location>
</feature>
<dbReference type="Proteomes" id="UP000076580">
    <property type="component" value="Chromosome 02"/>
</dbReference>
<feature type="compositionally biased region" description="Low complexity" evidence="5">
    <location>
        <begin position="493"/>
        <end position="504"/>
    </location>
</feature>
<feature type="compositionally biased region" description="Basic and acidic residues" evidence="5">
    <location>
        <begin position="523"/>
        <end position="541"/>
    </location>
</feature>
<evidence type="ECO:0000256" key="4">
    <source>
        <dbReference type="ARBA" id="ARBA00023136"/>
    </source>
</evidence>
<organism evidence="7 8">
    <name type="scientific">Drechmeria coniospora</name>
    <name type="common">Nematophagous fungus</name>
    <name type="synonym">Meria coniospora</name>
    <dbReference type="NCBI Taxonomy" id="98403"/>
    <lineage>
        <taxon>Eukaryota</taxon>
        <taxon>Fungi</taxon>
        <taxon>Dikarya</taxon>
        <taxon>Ascomycota</taxon>
        <taxon>Pezizomycotina</taxon>
        <taxon>Sordariomycetes</taxon>
        <taxon>Hypocreomycetidae</taxon>
        <taxon>Hypocreales</taxon>
        <taxon>Ophiocordycipitaceae</taxon>
        <taxon>Drechmeria</taxon>
    </lineage>
</organism>
<comment type="subcellular location">
    <subcellularLocation>
        <location evidence="1">Membrane</location>
        <topology evidence="1">Multi-pass membrane protein</topology>
    </subcellularLocation>
</comment>